<dbReference type="Gene3D" id="2.60.120.260">
    <property type="entry name" value="Galactose-binding domain-like"/>
    <property type="match status" value="1"/>
</dbReference>
<dbReference type="SUPFAM" id="SSF49785">
    <property type="entry name" value="Galactose-binding domain-like"/>
    <property type="match status" value="1"/>
</dbReference>
<feature type="domain" description="Glycosyl hydrolases family 2 sugar binding" evidence="6">
    <location>
        <begin position="52"/>
        <end position="113"/>
    </location>
</feature>
<dbReference type="AlphaFoldDB" id="X1DB29"/>
<gene>
    <name evidence="7" type="ORF">S01H4_37704</name>
</gene>
<comment type="similarity">
    <text evidence="2">Belongs to the glycosyl hydrolase 2 family.</text>
</comment>
<keyword evidence="5" id="KW-0326">Glycosidase</keyword>
<keyword evidence="4" id="KW-0378">Hydrolase</keyword>
<sequence>MNRKSPDWSDPMVVGRNKEPAHATLIPYADENSALKAHAGLAVDRELTPFRRSLDGLWQFYWAPAPAQAPAEFHLPDYDTSEWDEIEVPSNWQLQGEELKLGIPKYDVPIYTCEMEKNLPILPLWRHSERST</sequence>
<feature type="non-terminal residue" evidence="7">
    <location>
        <position position="132"/>
    </location>
</feature>
<protein>
    <recommendedName>
        <fullName evidence="3">beta-galactosidase</fullName>
        <ecNumber evidence="3">3.2.1.23</ecNumber>
    </recommendedName>
</protein>
<evidence type="ECO:0000256" key="3">
    <source>
        <dbReference type="ARBA" id="ARBA00012756"/>
    </source>
</evidence>
<evidence type="ECO:0000256" key="1">
    <source>
        <dbReference type="ARBA" id="ARBA00001412"/>
    </source>
</evidence>
<name>X1DB29_9ZZZZ</name>
<proteinExistence type="inferred from homology"/>
<evidence type="ECO:0000259" key="6">
    <source>
        <dbReference type="Pfam" id="PF02837"/>
    </source>
</evidence>
<dbReference type="GO" id="GO:0004565">
    <property type="term" value="F:beta-galactosidase activity"/>
    <property type="evidence" value="ECO:0007669"/>
    <property type="project" value="UniProtKB-EC"/>
</dbReference>
<dbReference type="PANTHER" id="PTHR46323">
    <property type="entry name" value="BETA-GALACTOSIDASE"/>
    <property type="match status" value="1"/>
</dbReference>
<dbReference type="Pfam" id="PF02837">
    <property type="entry name" value="Glyco_hydro_2_N"/>
    <property type="match status" value="1"/>
</dbReference>
<dbReference type="PANTHER" id="PTHR46323:SF2">
    <property type="entry name" value="BETA-GALACTOSIDASE"/>
    <property type="match status" value="1"/>
</dbReference>
<evidence type="ECO:0000256" key="4">
    <source>
        <dbReference type="ARBA" id="ARBA00022801"/>
    </source>
</evidence>
<organism evidence="7">
    <name type="scientific">marine sediment metagenome</name>
    <dbReference type="NCBI Taxonomy" id="412755"/>
    <lineage>
        <taxon>unclassified sequences</taxon>
        <taxon>metagenomes</taxon>
        <taxon>ecological metagenomes</taxon>
    </lineage>
</organism>
<dbReference type="EMBL" id="BART01020276">
    <property type="protein sequence ID" value="GAH02289.1"/>
    <property type="molecule type" value="Genomic_DNA"/>
</dbReference>
<comment type="caution">
    <text evidence="7">The sequence shown here is derived from an EMBL/GenBank/DDBJ whole genome shotgun (WGS) entry which is preliminary data.</text>
</comment>
<evidence type="ECO:0000313" key="7">
    <source>
        <dbReference type="EMBL" id="GAH02289.1"/>
    </source>
</evidence>
<dbReference type="InterPro" id="IPR050347">
    <property type="entry name" value="Bact_Beta-galactosidase"/>
</dbReference>
<reference evidence="7" key="1">
    <citation type="journal article" date="2014" name="Front. Microbiol.">
        <title>High frequency of phylogenetically diverse reductive dehalogenase-homologous genes in deep subseafloor sedimentary metagenomes.</title>
        <authorList>
            <person name="Kawai M."/>
            <person name="Futagami T."/>
            <person name="Toyoda A."/>
            <person name="Takaki Y."/>
            <person name="Nishi S."/>
            <person name="Hori S."/>
            <person name="Arai W."/>
            <person name="Tsubouchi T."/>
            <person name="Morono Y."/>
            <person name="Uchiyama I."/>
            <person name="Ito T."/>
            <person name="Fujiyama A."/>
            <person name="Inagaki F."/>
            <person name="Takami H."/>
        </authorList>
    </citation>
    <scope>NUCLEOTIDE SEQUENCE</scope>
    <source>
        <strain evidence="7">Expedition CK06-06</strain>
    </source>
</reference>
<dbReference type="InterPro" id="IPR006104">
    <property type="entry name" value="Glyco_hydro_2_N"/>
</dbReference>
<accession>X1DB29</accession>
<dbReference type="EC" id="3.2.1.23" evidence="3"/>
<dbReference type="InterPro" id="IPR008979">
    <property type="entry name" value="Galactose-bd-like_sf"/>
</dbReference>
<dbReference type="GO" id="GO:0005990">
    <property type="term" value="P:lactose catabolic process"/>
    <property type="evidence" value="ECO:0007669"/>
    <property type="project" value="TreeGrafter"/>
</dbReference>
<dbReference type="GO" id="GO:0009341">
    <property type="term" value="C:beta-galactosidase complex"/>
    <property type="evidence" value="ECO:0007669"/>
    <property type="project" value="TreeGrafter"/>
</dbReference>
<evidence type="ECO:0000256" key="2">
    <source>
        <dbReference type="ARBA" id="ARBA00007401"/>
    </source>
</evidence>
<comment type="catalytic activity">
    <reaction evidence="1">
        <text>Hydrolysis of terminal non-reducing beta-D-galactose residues in beta-D-galactosides.</text>
        <dbReference type="EC" id="3.2.1.23"/>
    </reaction>
</comment>
<evidence type="ECO:0000256" key="5">
    <source>
        <dbReference type="ARBA" id="ARBA00023295"/>
    </source>
</evidence>